<organism evidence="1 2">
    <name type="scientific">Trichonephila clavata</name>
    <name type="common">Joro spider</name>
    <name type="synonym">Nephila clavata</name>
    <dbReference type="NCBI Taxonomy" id="2740835"/>
    <lineage>
        <taxon>Eukaryota</taxon>
        <taxon>Metazoa</taxon>
        <taxon>Ecdysozoa</taxon>
        <taxon>Arthropoda</taxon>
        <taxon>Chelicerata</taxon>
        <taxon>Arachnida</taxon>
        <taxon>Araneae</taxon>
        <taxon>Araneomorphae</taxon>
        <taxon>Entelegynae</taxon>
        <taxon>Araneoidea</taxon>
        <taxon>Nephilidae</taxon>
        <taxon>Trichonephila</taxon>
    </lineage>
</organism>
<sequence length="84" mass="9813">MFVCVLKTVCRLRMEMRPSRHNPLDADAYFSSCNLNDEDRNRRPQTKDAPLCSLSDVNYGLRCFHHLALAMPHSSKDRYPESFH</sequence>
<evidence type="ECO:0000313" key="2">
    <source>
        <dbReference type="Proteomes" id="UP000887116"/>
    </source>
</evidence>
<evidence type="ECO:0000313" key="1">
    <source>
        <dbReference type="EMBL" id="GFR04434.1"/>
    </source>
</evidence>
<accession>A0A8X6LER2</accession>
<dbReference type="EMBL" id="BMAO01015807">
    <property type="protein sequence ID" value="GFR04434.1"/>
    <property type="molecule type" value="Genomic_DNA"/>
</dbReference>
<reference evidence="1" key="1">
    <citation type="submission" date="2020-07" db="EMBL/GenBank/DDBJ databases">
        <title>Multicomponent nature underlies the extraordinary mechanical properties of spider dragline silk.</title>
        <authorList>
            <person name="Kono N."/>
            <person name="Nakamura H."/>
            <person name="Mori M."/>
            <person name="Yoshida Y."/>
            <person name="Ohtoshi R."/>
            <person name="Malay A.D."/>
            <person name="Moran D.A.P."/>
            <person name="Tomita M."/>
            <person name="Numata K."/>
            <person name="Arakawa K."/>
        </authorList>
    </citation>
    <scope>NUCLEOTIDE SEQUENCE</scope>
</reference>
<dbReference type="Proteomes" id="UP000887116">
    <property type="component" value="Unassembled WGS sequence"/>
</dbReference>
<proteinExistence type="predicted"/>
<keyword evidence="2" id="KW-1185">Reference proteome</keyword>
<protein>
    <submittedName>
        <fullName evidence="1">Uncharacterized protein</fullName>
    </submittedName>
</protein>
<name>A0A8X6LER2_TRICU</name>
<dbReference type="AlphaFoldDB" id="A0A8X6LER2"/>
<gene>
    <name evidence="1" type="ORF">TNCT_65571</name>
</gene>
<comment type="caution">
    <text evidence="1">The sequence shown here is derived from an EMBL/GenBank/DDBJ whole genome shotgun (WGS) entry which is preliminary data.</text>
</comment>